<dbReference type="PROSITE" id="PS51257">
    <property type="entry name" value="PROKAR_LIPOPROTEIN"/>
    <property type="match status" value="1"/>
</dbReference>
<feature type="domain" description="Transglycosylase SLT" evidence="3">
    <location>
        <begin position="63"/>
        <end position="166"/>
    </location>
</feature>
<dbReference type="Proteomes" id="UP000186895">
    <property type="component" value="Unassembled WGS sequence"/>
</dbReference>
<organism evidence="4 5">
    <name type="scientific">Marinobacterium stanieri</name>
    <dbReference type="NCBI Taxonomy" id="49186"/>
    <lineage>
        <taxon>Bacteria</taxon>
        <taxon>Pseudomonadati</taxon>
        <taxon>Pseudomonadota</taxon>
        <taxon>Gammaproteobacteria</taxon>
        <taxon>Oceanospirillales</taxon>
        <taxon>Oceanospirillaceae</taxon>
        <taxon>Marinobacterium</taxon>
    </lineage>
</organism>
<keyword evidence="5" id="KW-1185">Reference proteome</keyword>
<name>A0A1N6RP26_9GAMM</name>
<evidence type="ECO:0000256" key="1">
    <source>
        <dbReference type="ARBA" id="ARBA00007734"/>
    </source>
</evidence>
<dbReference type="Pfam" id="PF01464">
    <property type="entry name" value="SLT"/>
    <property type="match status" value="1"/>
</dbReference>
<gene>
    <name evidence="4" type="ORF">SAMN05421647_103444</name>
</gene>
<accession>A0A1N6RP26</accession>
<evidence type="ECO:0000256" key="2">
    <source>
        <dbReference type="SAM" id="Phobius"/>
    </source>
</evidence>
<keyword evidence="2" id="KW-1133">Transmembrane helix</keyword>
<evidence type="ECO:0000259" key="3">
    <source>
        <dbReference type="Pfam" id="PF01464"/>
    </source>
</evidence>
<keyword evidence="2" id="KW-0472">Membrane</keyword>
<dbReference type="STRING" id="49186.SAMN05421647_103444"/>
<dbReference type="Gene3D" id="1.10.530.10">
    <property type="match status" value="1"/>
</dbReference>
<dbReference type="SUPFAM" id="SSF53955">
    <property type="entry name" value="Lysozyme-like"/>
    <property type="match status" value="1"/>
</dbReference>
<reference evidence="5" key="1">
    <citation type="submission" date="2017-01" db="EMBL/GenBank/DDBJ databases">
        <authorList>
            <person name="Varghese N."/>
            <person name="Submissions S."/>
        </authorList>
    </citation>
    <scope>NUCLEOTIDE SEQUENCE [LARGE SCALE GENOMIC DNA]</scope>
    <source>
        <strain evidence="5">DSM 7027</strain>
    </source>
</reference>
<evidence type="ECO:0000313" key="5">
    <source>
        <dbReference type="Proteomes" id="UP000186895"/>
    </source>
</evidence>
<dbReference type="EMBL" id="FTMN01000003">
    <property type="protein sequence ID" value="SIQ30583.1"/>
    <property type="molecule type" value="Genomic_DNA"/>
</dbReference>
<sequence length="216" mass="24087">MKDFINHIFGTRVPTPIVWVVIILTLLVSCWASASSIPVAAKQYQRTLIRSAHAYWGLNAPIATFAAQVHQESRWMPKAVSRVGAQGMAQFMPATSSWIAEIYPDALGSNQPLNPGWALRALVIYDRWILTRVTAADNCNAVAMMLSGYNGGLGWVHRDQRLASASGADSATWFDSVEQYTSRADWARRENRRYVRLILLRWEPLYEAAGWGAGSC</sequence>
<dbReference type="InterPro" id="IPR023346">
    <property type="entry name" value="Lysozyme-like_dom_sf"/>
</dbReference>
<dbReference type="RefSeq" id="WP_076462568.1">
    <property type="nucleotide sequence ID" value="NZ_FTMN01000003.1"/>
</dbReference>
<dbReference type="AlphaFoldDB" id="A0A1N6RP26"/>
<proteinExistence type="inferred from homology"/>
<evidence type="ECO:0000313" key="4">
    <source>
        <dbReference type="EMBL" id="SIQ30583.1"/>
    </source>
</evidence>
<dbReference type="InterPro" id="IPR008258">
    <property type="entry name" value="Transglycosylase_SLT_dom_1"/>
</dbReference>
<protein>
    <submittedName>
        <fullName evidence="4">Transglycosylase SLT domain-containing protein</fullName>
    </submittedName>
</protein>
<keyword evidence="2" id="KW-0812">Transmembrane</keyword>
<comment type="similarity">
    <text evidence="1">Belongs to the transglycosylase Slt family.</text>
</comment>
<dbReference type="PANTHER" id="PTHR37423">
    <property type="entry name" value="SOLUBLE LYTIC MUREIN TRANSGLYCOSYLASE-RELATED"/>
    <property type="match status" value="1"/>
</dbReference>
<dbReference type="PANTHER" id="PTHR37423:SF2">
    <property type="entry name" value="MEMBRANE-BOUND LYTIC MUREIN TRANSGLYCOSYLASE C"/>
    <property type="match status" value="1"/>
</dbReference>
<feature type="transmembrane region" description="Helical" evidence="2">
    <location>
        <begin position="17"/>
        <end position="41"/>
    </location>
</feature>